<keyword evidence="3 6" id="KW-0812">Transmembrane</keyword>
<comment type="subcellular location">
    <subcellularLocation>
        <location evidence="1">Membrane</location>
        <topology evidence="1">Multi-pass membrane protein</topology>
    </subcellularLocation>
</comment>
<feature type="transmembrane region" description="Helical" evidence="6">
    <location>
        <begin position="6"/>
        <end position="26"/>
    </location>
</feature>
<proteinExistence type="inferred from homology"/>
<keyword evidence="8" id="KW-1185">Reference proteome</keyword>
<feature type="transmembrane region" description="Helical" evidence="6">
    <location>
        <begin position="244"/>
        <end position="264"/>
    </location>
</feature>
<dbReference type="OrthoDB" id="7260758at2"/>
<comment type="similarity">
    <text evidence="2">Belongs to the oxidase-dependent Fe transporter (OFeT) (TC 9.A.10.1) family.</text>
</comment>
<dbReference type="Proteomes" id="UP000234882">
    <property type="component" value="Chromosome"/>
</dbReference>
<dbReference type="KEGG" id="paru:CYR75_10090"/>
<dbReference type="PANTHER" id="PTHR31632">
    <property type="entry name" value="IRON TRANSPORTER FTH1"/>
    <property type="match status" value="1"/>
</dbReference>
<reference evidence="8" key="1">
    <citation type="submission" date="2017-12" db="EMBL/GenBank/DDBJ databases">
        <title>Genomic analysis of Paracoccus sp. CBA4604.</title>
        <authorList>
            <person name="Roh S.W."/>
            <person name="Kim J.Y."/>
            <person name="Kim J.S."/>
        </authorList>
    </citation>
    <scope>NUCLEOTIDE SEQUENCE [LARGE SCALE GENOMIC DNA]</scope>
    <source>
        <strain evidence="8">CBA4604</strain>
    </source>
</reference>
<feature type="transmembrane region" description="Helical" evidence="6">
    <location>
        <begin position="38"/>
        <end position="65"/>
    </location>
</feature>
<name>A0A2K9MJ35_9RHOB</name>
<evidence type="ECO:0000256" key="6">
    <source>
        <dbReference type="SAM" id="Phobius"/>
    </source>
</evidence>
<accession>A0A2K9MJ35</accession>
<gene>
    <name evidence="7" type="ORF">CYR75_10090</name>
</gene>
<evidence type="ECO:0000256" key="5">
    <source>
        <dbReference type="ARBA" id="ARBA00023136"/>
    </source>
</evidence>
<keyword evidence="5 6" id="KW-0472">Membrane</keyword>
<dbReference type="Pfam" id="PF03239">
    <property type="entry name" value="FTR1"/>
    <property type="match status" value="1"/>
</dbReference>
<evidence type="ECO:0000256" key="4">
    <source>
        <dbReference type="ARBA" id="ARBA00022989"/>
    </source>
</evidence>
<feature type="transmembrane region" description="Helical" evidence="6">
    <location>
        <begin position="147"/>
        <end position="171"/>
    </location>
</feature>
<protein>
    <submittedName>
        <fullName evidence="7">FTR1 family iron permease</fullName>
    </submittedName>
</protein>
<organism evidence="7 8">
    <name type="scientific">Paracoccus jeotgali</name>
    <dbReference type="NCBI Taxonomy" id="2065379"/>
    <lineage>
        <taxon>Bacteria</taxon>
        <taxon>Pseudomonadati</taxon>
        <taxon>Pseudomonadota</taxon>
        <taxon>Alphaproteobacteria</taxon>
        <taxon>Rhodobacterales</taxon>
        <taxon>Paracoccaceae</taxon>
        <taxon>Paracoccus</taxon>
    </lineage>
</organism>
<dbReference type="AlphaFoldDB" id="A0A2K9MJ35"/>
<evidence type="ECO:0000256" key="3">
    <source>
        <dbReference type="ARBA" id="ARBA00022692"/>
    </source>
</evidence>
<evidence type="ECO:0000256" key="1">
    <source>
        <dbReference type="ARBA" id="ARBA00004141"/>
    </source>
</evidence>
<feature type="transmembrane region" description="Helical" evidence="6">
    <location>
        <begin position="71"/>
        <end position="93"/>
    </location>
</feature>
<keyword evidence="4 6" id="KW-1133">Transmembrane helix</keyword>
<feature type="transmembrane region" description="Helical" evidence="6">
    <location>
        <begin position="114"/>
        <end position="141"/>
    </location>
</feature>
<evidence type="ECO:0000256" key="2">
    <source>
        <dbReference type="ARBA" id="ARBA00008333"/>
    </source>
</evidence>
<dbReference type="EMBL" id="CP025583">
    <property type="protein sequence ID" value="AUM75647.1"/>
    <property type="molecule type" value="Genomic_DNA"/>
</dbReference>
<dbReference type="InterPro" id="IPR004923">
    <property type="entry name" value="FTR1/Fip1/EfeU"/>
</dbReference>
<evidence type="ECO:0000313" key="7">
    <source>
        <dbReference type="EMBL" id="AUM75647.1"/>
    </source>
</evidence>
<dbReference type="GO" id="GO:0033573">
    <property type="term" value="C:high-affinity iron permease complex"/>
    <property type="evidence" value="ECO:0007669"/>
    <property type="project" value="InterPro"/>
</dbReference>
<dbReference type="GO" id="GO:0015093">
    <property type="term" value="F:ferrous iron transmembrane transporter activity"/>
    <property type="evidence" value="ECO:0007669"/>
    <property type="project" value="TreeGrafter"/>
</dbReference>
<evidence type="ECO:0000313" key="8">
    <source>
        <dbReference type="Proteomes" id="UP000234882"/>
    </source>
</evidence>
<dbReference type="PANTHER" id="PTHR31632:SF2">
    <property type="entry name" value="PLASMA MEMBRANE IRON PERMEASE"/>
    <property type="match status" value="1"/>
</dbReference>
<sequence>MTQILFIVWRESVEALLVVGILAAWMAANETAAAGRKYLWGGVLAGLALAAVLAGALMVFANALSGEAQDWFQTALVLIAGVLIVQMVSWMHAHGRTLKGELHDGLSQATRQRHWWGIFALALIAVGREGSETVVFLYGILSAGADAVGGLLPVIGAILGGFALALATYGLLQLGRRWLSWRLFFRVTEVLLLLLACQMFTSGAEKLIGLGVLPFTDPLWDTSWLVNDMSRWGGLVAGLTGYRAMPGAVTVAVWVVYWGAIYAISSWQSRQTRPATGGAA</sequence>